<accession>A0A2T0LJH2</accession>
<organism evidence="4 5">
    <name type="scientific">Planifilum fimeticola</name>
    <dbReference type="NCBI Taxonomy" id="201975"/>
    <lineage>
        <taxon>Bacteria</taxon>
        <taxon>Bacillati</taxon>
        <taxon>Bacillota</taxon>
        <taxon>Bacilli</taxon>
        <taxon>Bacillales</taxon>
        <taxon>Thermoactinomycetaceae</taxon>
        <taxon>Planifilum</taxon>
    </lineage>
</organism>
<comment type="caution">
    <text evidence="4">The sequence shown here is derived from an EMBL/GenBank/DDBJ whole genome shotgun (WGS) entry which is preliminary data.</text>
</comment>
<keyword evidence="5" id="KW-1185">Reference proteome</keyword>
<dbReference type="PANTHER" id="PTHR22891">
    <property type="entry name" value="EUKARYOTIC TRANSLATION INITIATION FACTOR 2C"/>
    <property type="match status" value="1"/>
</dbReference>
<gene>
    <name evidence="4" type="ORF">CLV97_10148</name>
</gene>
<evidence type="ECO:0000313" key="5">
    <source>
        <dbReference type="Proteomes" id="UP000237797"/>
    </source>
</evidence>
<dbReference type="InterPro" id="IPR036397">
    <property type="entry name" value="RNaseH_sf"/>
</dbReference>
<dbReference type="OrthoDB" id="6297894at2"/>
<name>A0A2T0LJH2_9BACL</name>
<dbReference type="PROSITE" id="PS50822">
    <property type="entry name" value="PIWI"/>
    <property type="match status" value="1"/>
</dbReference>
<comment type="similarity">
    <text evidence="1">Belongs to the argonaute family. Long pAgo subfamily.</text>
</comment>
<dbReference type="SUPFAM" id="SSF53098">
    <property type="entry name" value="Ribonuclease H-like"/>
    <property type="match status" value="1"/>
</dbReference>
<dbReference type="Gene3D" id="3.30.420.10">
    <property type="entry name" value="Ribonuclease H-like superfamily/Ribonuclease H"/>
    <property type="match status" value="1"/>
</dbReference>
<evidence type="ECO:0000256" key="2">
    <source>
        <dbReference type="ARBA" id="ARBA00035032"/>
    </source>
</evidence>
<dbReference type="InterPro" id="IPR012337">
    <property type="entry name" value="RNaseH-like_sf"/>
</dbReference>
<evidence type="ECO:0000259" key="3">
    <source>
        <dbReference type="PROSITE" id="PS50822"/>
    </source>
</evidence>
<dbReference type="GO" id="GO:0003676">
    <property type="term" value="F:nucleic acid binding"/>
    <property type="evidence" value="ECO:0007669"/>
    <property type="project" value="InterPro"/>
</dbReference>
<dbReference type="SMART" id="SM00950">
    <property type="entry name" value="Piwi"/>
    <property type="match status" value="1"/>
</dbReference>
<reference evidence="4 5" key="1">
    <citation type="submission" date="2018-03" db="EMBL/GenBank/DDBJ databases">
        <title>Genomic Encyclopedia of Archaeal and Bacterial Type Strains, Phase II (KMG-II): from individual species to whole genera.</title>
        <authorList>
            <person name="Goeker M."/>
        </authorList>
    </citation>
    <scope>NUCLEOTIDE SEQUENCE [LARGE SCALE GENOMIC DNA]</scope>
    <source>
        <strain evidence="4 5">DSM 44946</strain>
    </source>
</reference>
<protein>
    <recommendedName>
        <fullName evidence="2">Protein argonaute</fullName>
    </recommendedName>
</protein>
<dbReference type="Proteomes" id="UP000237797">
    <property type="component" value="Unassembled WGS sequence"/>
</dbReference>
<evidence type="ECO:0000313" key="4">
    <source>
        <dbReference type="EMBL" id="PRX42560.1"/>
    </source>
</evidence>
<dbReference type="EMBL" id="PVNE01000001">
    <property type="protein sequence ID" value="PRX42560.1"/>
    <property type="molecule type" value="Genomic_DNA"/>
</dbReference>
<dbReference type="Pfam" id="PF02171">
    <property type="entry name" value="Piwi"/>
    <property type="match status" value="1"/>
</dbReference>
<evidence type="ECO:0000256" key="1">
    <source>
        <dbReference type="ARBA" id="ARBA00035012"/>
    </source>
</evidence>
<dbReference type="InterPro" id="IPR003165">
    <property type="entry name" value="Piwi"/>
</dbReference>
<feature type="domain" description="Piwi" evidence="3">
    <location>
        <begin position="256"/>
        <end position="531"/>
    </location>
</feature>
<dbReference type="Gene3D" id="3.40.50.2300">
    <property type="match status" value="1"/>
</dbReference>
<dbReference type="AlphaFoldDB" id="A0A2T0LJH2"/>
<proteinExistence type="inferred from homology"/>
<sequence length="543" mass="62095">MQTEHVVPGMGVFDPYTGTHYEFVGQLDQTVSDPMELGEPSPIEYYRTVKKRPDLVAHIPPQTPAVKVKKKGRNARPYTYIPQLLKLECHYSGIDPKVKKLIRLSTNQKTNQSAKLAGRLIRRFDQTLFPYELGPEPKNLQAKATGYRIVEIDEPVLRVGNDIKVKDFRRIKNALREGGVYAPPKEPLKYQYLIDHDVYSHSQSLHMKDFAEELEKTSRAWGVPLKRMNIIKQISFSNPSQLRLKLKELDWDPSVVTAVIFHKKNESRYQLIKNELGRNHGVMTQFIQLETTDNTYAIPQILLGIYAKGGIQPWVLDQPLHASCFVGFDVSHDQGKHATGIVQVFGYDGRPVWVQPFSSNEAGEKLGKESIQRIVIEVIHRFRKEYGRSPENIVFHRDGTGHKEEQIWISEVLNELDEPIDFDYVSVIKNANRRMARLETSATEKRYVNIPGTAYIKGNIAYLCSTDPSDFVGMAKPIKIHHHTGPTPMEHLVEDIYHLSYMNIHTDRRVRLPVTINYADKSSTFFNKGMMPENPVLKGIASV</sequence>